<gene>
    <name evidence="2" type="ORF">HQN79_09990</name>
</gene>
<dbReference type="Proteomes" id="UP000504724">
    <property type="component" value="Chromosome"/>
</dbReference>
<feature type="compositionally biased region" description="Polar residues" evidence="1">
    <location>
        <begin position="40"/>
        <end position="53"/>
    </location>
</feature>
<reference evidence="2 3" key="1">
    <citation type="submission" date="2020-05" db="EMBL/GenBank/DDBJ databases">
        <title>Thiomicrorhabdus sediminis sp.nov. and Thiomicrorhabdus xiamenensis sp.nov., novel sulfur-oxidizing bacteria isolated from coastal sediment.</title>
        <authorList>
            <person name="Liu X."/>
        </authorList>
    </citation>
    <scope>NUCLEOTIDE SEQUENCE [LARGE SCALE GENOMIC DNA]</scope>
    <source>
        <strain evidence="2 3">G2</strain>
    </source>
</reference>
<name>A0A7D4NLN6_9GAMM</name>
<protein>
    <submittedName>
        <fullName evidence="2">YjfB family protein</fullName>
    </submittedName>
</protein>
<evidence type="ECO:0000313" key="3">
    <source>
        <dbReference type="Proteomes" id="UP000504724"/>
    </source>
</evidence>
<dbReference type="InterPro" id="IPR025906">
    <property type="entry name" value="YjfB_motility"/>
</dbReference>
<dbReference type="Pfam" id="PF14070">
    <property type="entry name" value="YjfB_motility"/>
    <property type="match status" value="1"/>
</dbReference>
<evidence type="ECO:0000256" key="1">
    <source>
        <dbReference type="SAM" id="MobiDB-lite"/>
    </source>
</evidence>
<proteinExistence type="predicted"/>
<sequence>MNALPMQPTYSQQQAPVGMLKKSIDQQSQAAMMLINSIPQIPSNPAPQGSLGQNIDVKA</sequence>
<dbReference type="EMBL" id="CP054020">
    <property type="protein sequence ID" value="QKI90349.1"/>
    <property type="molecule type" value="Genomic_DNA"/>
</dbReference>
<keyword evidence="3" id="KW-1185">Reference proteome</keyword>
<accession>A0A7D4NLN6</accession>
<organism evidence="2 3">
    <name type="scientific">Thiomicrorhabdus xiamenensis</name>
    <dbReference type="NCBI Taxonomy" id="2739063"/>
    <lineage>
        <taxon>Bacteria</taxon>
        <taxon>Pseudomonadati</taxon>
        <taxon>Pseudomonadota</taxon>
        <taxon>Gammaproteobacteria</taxon>
        <taxon>Thiotrichales</taxon>
        <taxon>Piscirickettsiaceae</taxon>
        <taxon>Thiomicrorhabdus</taxon>
    </lineage>
</organism>
<dbReference type="KEGG" id="txa:HQN79_09990"/>
<feature type="region of interest" description="Disordered" evidence="1">
    <location>
        <begin position="40"/>
        <end position="59"/>
    </location>
</feature>
<evidence type="ECO:0000313" key="2">
    <source>
        <dbReference type="EMBL" id="QKI90349.1"/>
    </source>
</evidence>
<dbReference type="AlphaFoldDB" id="A0A7D4NLN6"/>